<gene>
    <name evidence="2" type="ORF">OCBIM_22036994mg</name>
</gene>
<proteinExistence type="predicted"/>
<evidence type="ECO:0000313" key="2">
    <source>
        <dbReference type="EMBL" id="KOF73992.1"/>
    </source>
</evidence>
<accession>A0A0L8GAD9</accession>
<dbReference type="OrthoDB" id="6414280at2759"/>
<evidence type="ECO:0008006" key="3">
    <source>
        <dbReference type="Google" id="ProtNLM"/>
    </source>
</evidence>
<dbReference type="AlphaFoldDB" id="A0A0L8GAD9"/>
<protein>
    <recommendedName>
        <fullName evidence="3">Nucleotide-diphospho-sugar transferase domain-containing protein</fullName>
    </recommendedName>
</protein>
<evidence type="ECO:0000256" key="1">
    <source>
        <dbReference type="SAM" id="Phobius"/>
    </source>
</evidence>
<dbReference type="STRING" id="37653.A0A0L8GAD9"/>
<organism evidence="2">
    <name type="scientific">Octopus bimaculoides</name>
    <name type="common">California two-spotted octopus</name>
    <dbReference type="NCBI Taxonomy" id="37653"/>
    <lineage>
        <taxon>Eukaryota</taxon>
        <taxon>Metazoa</taxon>
        <taxon>Spiralia</taxon>
        <taxon>Lophotrochozoa</taxon>
        <taxon>Mollusca</taxon>
        <taxon>Cephalopoda</taxon>
        <taxon>Coleoidea</taxon>
        <taxon>Octopodiformes</taxon>
        <taxon>Octopoda</taxon>
        <taxon>Incirrata</taxon>
        <taxon>Octopodidae</taxon>
        <taxon>Octopus</taxon>
    </lineage>
</organism>
<dbReference type="PANTHER" id="PTHR31389:SF4">
    <property type="entry name" value="LD39211P"/>
    <property type="match status" value="1"/>
</dbReference>
<name>A0A0L8GAD9_OCTBM</name>
<dbReference type="KEGG" id="obi:106878130"/>
<dbReference type="EMBL" id="KQ422903">
    <property type="protein sequence ID" value="KOF73992.1"/>
    <property type="molecule type" value="Genomic_DNA"/>
</dbReference>
<dbReference type="PANTHER" id="PTHR31389">
    <property type="entry name" value="LD39211P"/>
    <property type="match status" value="1"/>
</dbReference>
<keyword evidence="1" id="KW-0812">Transmembrane</keyword>
<keyword evidence="1" id="KW-0472">Membrane</keyword>
<dbReference type="InterPro" id="IPR012444">
    <property type="entry name" value="DUF1647"/>
</dbReference>
<dbReference type="Pfam" id="PF07801">
    <property type="entry name" value="DUF1647"/>
    <property type="match status" value="1"/>
</dbReference>
<sequence length="374" mass="43106">MKFPLSDSLHAKKGSFLLDPMKTKNFYLVILFAASTIVAIWLLSNPTPNFQTIVKETNKHINSIKNLPSSIKHAKELDDVDPEYLELLGFRDGSSSRREDDERFPSKENVNLPVIASGVEPGQYKQVIDLLESVHRYLPHSLLILYDLDIDSSENVMLKKHCNNTKSCILTPFDFKRYPSHLKDLSTKSYRPLCIQEILNRYGGVIWADSSEHFITNKMNQSVTQARTIGLVAWTIKEPTSSLTHPKMFQYFKTKPENYYFHRAVESSHLIVFNLDRIHHQLMLPWVRCALTQECISPTGAQNVGCNYQRKPLFRYSGCHRYDMSALNVILGLLFNFNTKHYTARQQVFGVLNKERISGKNLTAPLYISKLRYL</sequence>
<keyword evidence="1" id="KW-1133">Transmembrane helix</keyword>
<reference evidence="2" key="1">
    <citation type="submission" date="2015-07" db="EMBL/GenBank/DDBJ databases">
        <title>MeaNS - Measles Nucleotide Surveillance Program.</title>
        <authorList>
            <person name="Tran T."/>
            <person name="Druce J."/>
        </authorList>
    </citation>
    <scope>NUCLEOTIDE SEQUENCE</scope>
    <source>
        <strain evidence="2">UCB-OBI-ISO-001</strain>
        <tissue evidence="2">Gonad</tissue>
    </source>
</reference>
<dbReference type="OMA" id="CTVITYD"/>
<feature type="transmembrane region" description="Helical" evidence="1">
    <location>
        <begin position="26"/>
        <end position="44"/>
    </location>
</feature>